<evidence type="ECO:0000313" key="1">
    <source>
        <dbReference type="EMBL" id="PSB54366.1"/>
    </source>
</evidence>
<name>A0A2T1GAR9_9CYAN</name>
<dbReference type="EMBL" id="PVWO01000264">
    <property type="protein sequence ID" value="PSB54366.1"/>
    <property type="molecule type" value="Genomic_DNA"/>
</dbReference>
<dbReference type="RefSeq" id="WP_106308011.1">
    <property type="nucleotide sequence ID" value="NZ_PVWO01000264.1"/>
</dbReference>
<dbReference type="PROSITE" id="PS51257">
    <property type="entry name" value="PROKAR_LIPOPROTEIN"/>
    <property type="match status" value="1"/>
</dbReference>
<evidence type="ECO:0000313" key="2">
    <source>
        <dbReference type="Proteomes" id="UP000238937"/>
    </source>
</evidence>
<sequence>MTLSIRPDSAAFDVSTDRAGATQHGGITALFLGCQVAPDLWVPVKKLIWDESGYRMGCVAGVKQAIASSRLWQNYFGLSPLDRISITPSIPPVYACRMPLDRPQEMPINSPDLGLPDDLDDPIAYVARSGGYRRKDDLDVFPELEPDADDRYRFFFGLSGLHLLANERWLEDTVRAGDRLIIHGRGAIHQPTGQPIGSVPGYIQALVTEHPTNVTLQIERVNDAFFTKRKLLCSATCSNFTPFISALYLPIGDLDGNR</sequence>
<proteinExistence type="predicted"/>
<keyword evidence="2" id="KW-1185">Reference proteome</keyword>
<accession>A0A2T1GAR9</accession>
<dbReference type="Proteomes" id="UP000238937">
    <property type="component" value="Unassembled WGS sequence"/>
</dbReference>
<protein>
    <submittedName>
        <fullName evidence="1">Uncharacterized protein</fullName>
    </submittedName>
</protein>
<gene>
    <name evidence="1" type="ORF">C7B77_18320</name>
</gene>
<reference evidence="1 2" key="1">
    <citation type="submission" date="2018-03" db="EMBL/GenBank/DDBJ databases">
        <title>The ancient ancestry and fast evolution of plastids.</title>
        <authorList>
            <person name="Moore K.R."/>
            <person name="Magnabosco C."/>
            <person name="Momper L."/>
            <person name="Gold D.A."/>
            <person name="Bosak T."/>
            <person name="Fournier G.P."/>
        </authorList>
    </citation>
    <scope>NUCLEOTIDE SEQUENCE [LARGE SCALE GENOMIC DNA]</scope>
    <source>
        <strain evidence="1 2">CCALA 037</strain>
    </source>
</reference>
<comment type="caution">
    <text evidence="1">The sequence shown here is derived from an EMBL/GenBank/DDBJ whole genome shotgun (WGS) entry which is preliminary data.</text>
</comment>
<dbReference type="AlphaFoldDB" id="A0A2T1GAR9"/>
<organism evidence="1 2">
    <name type="scientific">Chamaesiphon polymorphus CCALA 037</name>
    <dbReference type="NCBI Taxonomy" id="2107692"/>
    <lineage>
        <taxon>Bacteria</taxon>
        <taxon>Bacillati</taxon>
        <taxon>Cyanobacteriota</taxon>
        <taxon>Cyanophyceae</taxon>
        <taxon>Gomontiellales</taxon>
        <taxon>Chamaesiphonaceae</taxon>
        <taxon>Chamaesiphon</taxon>
    </lineage>
</organism>